<evidence type="ECO:0000256" key="5">
    <source>
        <dbReference type="ARBA" id="ARBA00023180"/>
    </source>
</evidence>
<evidence type="ECO:0000256" key="6">
    <source>
        <dbReference type="SAM" id="MobiDB-lite"/>
    </source>
</evidence>
<keyword evidence="3 7" id="KW-0732">Signal</keyword>
<evidence type="ECO:0000313" key="10">
    <source>
        <dbReference type="Ensembl" id="ENSSFAP00005042387.1"/>
    </source>
</evidence>
<feature type="domain" description="Tectonic-1-3" evidence="8">
    <location>
        <begin position="405"/>
        <end position="546"/>
    </location>
</feature>
<dbReference type="PANTHER" id="PTHR14611:SF4">
    <property type="entry name" value="TECTONIC-3"/>
    <property type="match status" value="1"/>
</dbReference>
<dbReference type="Ensembl" id="ENSSFAT00005043923.1">
    <property type="protein sequence ID" value="ENSSFAP00005042387.1"/>
    <property type="gene ID" value="ENSSFAG00005021042.1"/>
</dbReference>
<feature type="compositionally biased region" description="Low complexity" evidence="6">
    <location>
        <begin position="78"/>
        <end position="96"/>
    </location>
</feature>
<reference evidence="10" key="1">
    <citation type="submission" date="2019-06" db="EMBL/GenBank/DDBJ databases">
        <authorList>
            <consortium name="Wellcome Sanger Institute Data Sharing"/>
        </authorList>
    </citation>
    <scope>NUCLEOTIDE SEQUENCE [LARGE SCALE GENOMIC DNA]</scope>
</reference>
<dbReference type="GO" id="GO:0007224">
    <property type="term" value="P:smoothened signaling pathway"/>
    <property type="evidence" value="ECO:0007669"/>
    <property type="project" value="TreeGrafter"/>
</dbReference>
<feature type="region of interest" description="Disordered" evidence="6">
    <location>
        <begin position="32"/>
        <end position="96"/>
    </location>
</feature>
<sequence length="604" mass="64170">MISRPWCPLVLLLIVSSGGLAHAATDSGINSTDEAFGSATPAPGGTAQTVDPTGVTATEEVTPDPGLLNSTVNGTLSPAEETTVDTEAPTEAATTVPPAVTPPQGCSCDLTPDFCDIGCCCDTVDCAVANLSTVFTGCPPQAISGVCVEKWLMFRANVDSSLVTVTDSLFCVQPEADDAVQSVPAVAQFPSLGSSYHFSPPEPTSTNHSFNFYRADDVMQTYFSNSSVRGLLRQPSPRAAASLCVNRNPAKFLRSESLSCTRMVTSESCTTDPTLNARSYSSDISLVKIPRGERDPVSDFLVPVTPLADWPAPSLQNNSCVNAVAEVEFVIGYTGRGELVHAAVSVVLADVDLNQLLLQTHSTQFQLATPRPTPGLIPAVRLLSGSPVIGRFGEEVKPLTSQGVSPGGQCSSDPSRREPILFTHNVITGCTFSSPASDCSQLLSEIYGVLQGLAVPDVIAMNSGPQPDWTRVLTQECPVDPEVQETCETGCTVPLSLSVHILWARQGLIELPQNYILGARYHFQCEKVKCALSQPLTLTTTVTFADTTVYPEPPRGRPQPHWKFPFGFFTRGLTELDGPALGCSDAHNAKWSLPLLTVVLLAGL</sequence>
<evidence type="ECO:0000256" key="4">
    <source>
        <dbReference type="ARBA" id="ARBA00022794"/>
    </source>
</evidence>
<feature type="signal peptide" evidence="7">
    <location>
        <begin position="1"/>
        <end position="23"/>
    </location>
</feature>
<dbReference type="InterPro" id="IPR040354">
    <property type="entry name" value="TCTN1-3"/>
</dbReference>
<dbReference type="AlphaFoldDB" id="A0A672IMU4"/>
<evidence type="ECO:0000256" key="3">
    <source>
        <dbReference type="ARBA" id="ARBA00022729"/>
    </source>
</evidence>
<proteinExistence type="inferred from homology"/>
<dbReference type="RefSeq" id="XP_029954583.1">
    <property type="nucleotide sequence ID" value="XM_030098723.1"/>
</dbReference>
<dbReference type="OrthoDB" id="184109at2759"/>
<feature type="chain" id="PRO_5025343750" evidence="7">
    <location>
        <begin position="24"/>
        <end position="604"/>
    </location>
</feature>
<evidence type="ECO:0000313" key="11">
    <source>
        <dbReference type="Proteomes" id="UP000472267"/>
    </source>
</evidence>
<evidence type="ECO:0000256" key="2">
    <source>
        <dbReference type="ARBA" id="ARBA00011495"/>
    </source>
</evidence>
<dbReference type="InterPro" id="IPR011677">
    <property type="entry name" value="TCTN1-3_dom"/>
</dbReference>
<dbReference type="GO" id="GO:0060271">
    <property type="term" value="P:cilium assembly"/>
    <property type="evidence" value="ECO:0007669"/>
    <property type="project" value="TreeGrafter"/>
</dbReference>
<dbReference type="InParanoid" id="A0A672IMU4"/>
<organism evidence="10 11">
    <name type="scientific">Salarias fasciatus</name>
    <name type="common">Jewelled blenny</name>
    <name type="synonym">Blennius fasciatus</name>
    <dbReference type="NCBI Taxonomy" id="181472"/>
    <lineage>
        <taxon>Eukaryota</taxon>
        <taxon>Metazoa</taxon>
        <taxon>Chordata</taxon>
        <taxon>Craniata</taxon>
        <taxon>Vertebrata</taxon>
        <taxon>Euteleostomi</taxon>
        <taxon>Actinopterygii</taxon>
        <taxon>Neopterygii</taxon>
        <taxon>Teleostei</taxon>
        <taxon>Neoteleostei</taxon>
        <taxon>Acanthomorphata</taxon>
        <taxon>Ovalentaria</taxon>
        <taxon>Blenniimorphae</taxon>
        <taxon>Blenniiformes</taxon>
        <taxon>Blennioidei</taxon>
        <taxon>Blenniidae</taxon>
        <taxon>Salariinae</taxon>
        <taxon>Salarias</taxon>
    </lineage>
</organism>
<dbReference type="Pfam" id="PF07773">
    <property type="entry name" value="TCTN_DUF1619"/>
    <property type="match status" value="2"/>
</dbReference>
<comment type="similarity">
    <text evidence="1">Belongs to the tectonic family.</text>
</comment>
<evidence type="ECO:0000256" key="1">
    <source>
        <dbReference type="ARBA" id="ARBA00007633"/>
    </source>
</evidence>
<keyword evidence="5" id="KW-0325">Glycoprotein</keyword>
<dbReference type="Proteomes" id="UP000472267">
    <property type="component" value="Chromosome 8"/>
</dbReference>
<keyword evidence="11" id="KW-1185">Reference proteome</keyword>
<accession>A0A672IMU4</accession>
<feature type="domain" description="Tectonic-1-3" evidence="8">
    <location>
        <begin position="212"/>
        <end position="363"/>
    </location>
</feature>
<dbReference type="PANTHER" id="PTHR14611">
    <property type="entry name" value="TECTONIC FAMILY MEMBER"/>
    <property type="match status" value="1"/>
</dbReference>
<evidence type="ECO:0000256" key="7">
    <source>
        <dbReference type="SAM" id="SignalP"/>
    </source>
</evidence>
<reference evidence="10" key="2">
    <citation type="submission" date="2025-08" db="UniProtKB">
        <authorList>
            <consortium name="Ensembl"/>
        </authorList>
    </citation>
    <scope>IDENTIFICATION</scope>
</reference>
<dbReference type="InterPro" id="IPR057724">
    <property type="entry name" value="TCTN1-3_N"/>
</dbReference>
<keyword evidence="4" id="KW-0970">Cilium biogenesis/degradation</keyword>
<protein>
    <submittedName>
        <fullName evidence="10">Uncharacterized protein</fullName>
    </submittedName>
</protein>
<gene>
    <name evidence="10" type="primary">tctn3</name>
</gene>
<reference evidence="10" key="3">
    <citation type="submission" date="2025-09" db="UniProtKB">
        <authorList>
            <consortium name="Ensembl"/>
        </authorList>
    </citation>
    <scope>IDENTIFICATION</scope>
</reference>
<dbReference type="GeneID" id="115393629"/>
<evidence type="ECO:0000259" key="9">
    <source>
        <dbReference type="Pfam" id="PF25752"/>
    </source>
</evidence>
<comment type="subunit">
    <text evidence="2">Part of the tectonic-like complex (also named B9 complex).</text>
</comment>
<feature type="domain" description="Tectonic-1-3 N-terminal" evidence="9">
    <location>
        <begin position="83"/>
        <end position="173"/>
    </location>
</feature>
<name>A0A672IMU4_SALFA</name>
<dbReference type="OMA" id="KVQFGVN"/>
<dbReference type="Pfam" id="PF25752">
    <property type="entry name" value="DUF1619_N"/>
    <property type="match status" value="1"/>
</dbReference>
<evidence type="ECO:0000259" key="8">
    <source>
        <dbReference type="Pfam" id="PF07773"/>
    </source>
</evidence>